<keyword evidence="5" id="KW-0677">Repeat</keyword>
<comment type="subcellular location">
    <subcellularLocation>
        <location evidence="1">Nucleus</location>
        <location evidence="1">Nucleolus</location>
    </subcellularLocation>
</comment>
<keyword evidence="6" id="KW-0539">Nucleus</keyword>
<evidence type="ECO:0000256" key="4">
    <source>
        <dbReference type="ARBA" id="ARBA00022574"/>
    </source>
</evidence>
<feature type="repeat" description="WD" evidence="7">
    <location>
        <begin position="324"/>
        <end position="365"/>
    </location>
</feature>
<dbReference type="PROSITE" id="PS50082">
    <property type="entry name" value="WD_REPEATS_2"/>
    <property type="match status" value="2"/>
</dbReference>
<accession>A0A8X7Y2J7</accession>
<dbReference type="AlphaFoldDB" id="A0A8X7Y2J7"/>
<gene>
    <name evidence="9" type="ORF">POTOM_056216</name>
</gene>
<dbReference type="SMART" id="SM00320">
    <property type="entry name" value="WD40"/>
    <property type="match status" value="6"/>
</dbReference>
<dbReference type="PANTHER" id="PTHR45176:SF1">
    <property type="entry name" value="TRANSDUCIN FAMILY PROTEIN _ WD-40 REPEAT FAMILY PROTEIN-RELATED"/>
    <property type="match status" value="1"/>
</dbReference>
<dbReference type="PANTHER" id="PTHR45176">
    <property type="entry name" value="TRANSDUCIN FAMILY PROTEIN / WD-40 REPEAT FAMILY PROTEIN-RELATED"/>
    <property type="match status" value="1"/>
</dbReference>
<dbReference type="InterPro" id="IPR057644">
    <property type="entry name" value="Beta-prop_WDR75_2nd"/>
</dbReference>
<dbReference type="EMBL" id="JAAWWB010000035">
    <property type="protein sequence ID" value="KAG6740748.1"/>
    <property type="molecule type" value="Genomic_DNA"/>
</dbReference>
<proteinExistence type="predicted"/>
<evidence type="ECO:0000256" key="1">
    <source>
        <dbReference type="ARBA" id="ARBA00004604"/>
    </source>
</evidence>
<reference evidence="9" key="1">
    <citation type="journal article" date="2020" name="bioRxiv">
        <title>Hybrid origin of Populus tomentosa Carr. identified through genome sequencing and phylogenomic analysis.</title>
        <authorList>
            <person name="An X."/>
            <person name="Gao K."/>
            <person name="Chen Z."/>
            <person name="Li J."/>
            <person name="Yang X."/>
            <person name="Yang X."/>
            <person name="Zhou J."/>
            <person name="Guo T."/>
            <person name="Zhao T."/>
            <person name="Huang S."/>
            <person name="Miao D."/>
            <person name="Khan W.U."/>
            <person name="Rao P."/>
            <person name="Ye M."/>
            <person name="Lei B."/>
            <person name="Liao W."/>
            <person name="Wang J."/>
            <person name="Ji L."/>
            <person name="Li Y."/>
            <person name="Guo B."/>
            <person name="Mustafa N.S."/>
            <person name="Li S."/>
            <person name="Yun Q."/>
            <person name="Keller S.R."/>
            <person name="Mao J."/>
            <person name="Zhang R."/>
            <person name="Strauss S.H."/>
        </authorList>
    </citation>
    <scope>NUCLEOTIDE SEQUENCE</scope>
    <source>
        <strain evidence="9">GM15</strain>
        <tissue evidence="9">Leaf</tissue>
    </source>
</reference>
<organism evidence="9 10">
    <name type="scientific">Populus tomentosa</name>
    <name type="common">Chinese white poplar</name>
    <dbReference type="NCBI Taxonomy" id="118781"/>
    <lineage>
        <taxon>Eukaryota</taxon>
        <taxon>Viridiplantae</taxon>
        <taxon>Streptophyta</taxon>
        <taxon>Embryophyta</taxon>
        <taxon>Tracheophyta</taxon>
        <taxon>Spermatophyta</taxon>
        <taxon>Magnoliopsida</taxon>
        <taxon>eudicotyledons</taxon>
        <taxon>Gunneridae</taxon>
        <taxon>Pentapetalae</taxon>
        <taxon>rosids</taxon>
        <taxon>fabids</taxon>
        <taxon>Malpighiales</taxon>
        <taxon>Salicaceae</taxon>
        <taxon>Saliceae</taxon>
        <taxon>Populus</taxon>
    </lineage>
</organism>
<keyword evidence="2" id="KW-0690">Ribosome biogenesis</keyword>
<evidence type="ECO:0000259" key="8">
    <source>
        <dbReference type="Pfam" id="PF23769"/>
    </source>
</evidence>
<keyword evidence="10" id="KW-1185">Reference proteome</keyword>
<evidence type="ECO:0000256" key="5">
    <source>
        <dbReference type="ARBA" id="ARBA00022737"/>
    </source>
</evidence>
<dbReference type="InterPro" id="IPR001680">
    <property type="entry name" value="WD40_rpt"/>
</dbReference>
<evidence type="ECO:0000256" key="2">
    <source>
        <dbReference type="ARBA" id="ARBA00022517"/>
    </source>
</evidence>
<name>A0A8X7Y2J7_POPTO</name>
<keyword evidence="3" id="KW-0698">rRNA processing</keyword>
<protein>
    <recommendedName>
        <fullName evidence="8">WD repeat-containing protein 75 second beta-propeller domain-containing protein</fullName>
    </recommendedName>
</protein>
<sequence length="857" mass="94504">MIRGGRSYVTSPPAFSNDAKRLLVCAANSVTIFSTATGLPVASLDGHRALVTAVIVVPASTPASKILCYCWTASLDGTIRYWDFSVPESIKIINVNSPIISMVIPSLLCQTTENNDKSLKSFAYLSVENTKEAEKESTKVLRGQIKKCNLTDFRMAGGVTLTEFALAIRVHWQPIEILKKWRALKLLNNATFIQINVTFVLKLWLHFVQTKQPNIITVSASGKYFGIRYKCKLQIWKVPTTESERAVVKKITLHHTKNMTVLAFHPNQRIIAAGDVTGRILIWRGFGYRTFVDDDRLLGVRSMNNGEERPGVRRDDDADSCTTWHWHSAEVNVLFFSLDGAYLYSGGKEGVLVVWQLDTGKKKFLPRIGSPLLWFTNSPDPSLSSVSCADNQIHLLKMPSMEILKSISGIKLPCSFPEKYNGLRSGIAFDRNAGLVALPTENYCIQLYSLFDDRGISEVQVCERNHQPGDEVTVVVTLAVLSLDGSMMSTAEVKLPEEGLGGLVCLKFWAFGSQKQFSLSTIVYEPHRDAGISAIAFHPTRPMAVSSSYGGDFKVWICNKGIRQVDEPLSNSGWTCHAVGSYKKKSMTAATFSSDGSVLAVAAETVITLWDADKNILVAVIGDTLTPIVNLSFTGTSEYLVSASWGLKPQLSVWSMSKLSLAWSYMLHVEAIASAEDISSFAVLALLPESSKCNETSFKGRDGVILLFNAADPVPVSTWSVNKAKGGAVSFIQGNQLSIDENELDGKPPQSLLAYINGDREYLLFDPEGKETNEFSAIRREGLSDLEESGKFGYESIYGELPQFDPKRKQASWVPSAPLERPWETIFSGSSHNLPPLTKLCSAFLESLFEKRTAIVE</sequence>
<feature type="repeat" description="WD" evidence="7">
    <location>
        <begin position="252"/>
        <end position="283"/>
    </location>
</feature>
<comment type="caution">
    <text evidence="9">The sequence shown here is derived from an EMBL/GenBank/DDBJ whole genome shotgun (WGS) entry which is preliminary data.</text>
</comment>
<dbReference type="Pfam" id="PF00400">
    <property type="entry name" value="WD40"/>
    <property type="match status" value="1"/>
</dbReference>
<evidence type="ECO:0000256" key="6">
    <source>
        <dbReference type="ARBA" id="ARBA00023242"/>
    </source>
</evidence>
<evidence type="ECO:0000256" key="7">
    <source>
        <dbReference type="PROSITE-ProRule" id="PRU00221"/>
    </source>
</evidence>
<dbReference type="Pfam" id="PF23769">
    <property type="entry name" value="Beta-prop_WDR75_2nd"/>
    <property type="match status" value="1"/>
</dbReference>
<keyword evidence="4 7" id="KW-0853">WD repeat</keyword>
<dbReference type="Proteomes" id="UP000886885">
    <property type="component" value="Chromosome 18A"/>
</dbReference>
<evidence type="ECO:0000313" key="10">
    <source>
        <dbReference type="Proteomes" id="UP000886885"/>
    </source>
</evidence>
<evidence type="ECO:0000313" key="9">
    <source>
        <dbReference type="EMBL" id="KAG6740748.1"/>
    </source>
</evidence>
<dbReference type="Pfam" id="PF23869">
    <property type="entry name" value="Beta-prop_WDR75_1st"/>
    <property type="match status" value="2"/>
</dbReference>
<dbReference type="OrthoDB" id="4096at2759"/>
<feature type="domain" description="WD repeat-containing protein 75 second beta-propeller" evidence="8">
    <location>
        <begin position="444"/>
        <end position="689"/>
    </location>
</feature>
<evidence type="ECO:0000256" key="3">
    <source>
        <dbReference type="ARBA" id="ARBA00022552"/>
    </source>
</evidence>